<evidence type="ECO:0008006" key="3">
    <source>
        <dbReference type="Google" id="ProtNLM"/>
    </source>
</evidence>
<dbReference type="Gene3D" id="3.40.50.1820">
    <property type="entry name" value="alpha/beta hydrolase"/>
    <property type="match status" value="1"/>
</dbReference>
<dbReference type="InterPro" id="IPR029058">
    <property type="entry name" value="AB_hydrolase_fold"/>
</dbReference>
<evidence type="ECO:0000313" key="1">
    <source>
        <dbReference type="EMBL" id="OMH86176.1"/>
    </source>
</evidence>
<proteinExistence type="predicted"/>
<comment type="caution">
    <text evidence="1">The sequence shown here is derived from an EMBL/GenBank/DDBJ whole genome shotgun (WGS) entry which is preliminary data.</text>
</comment>
<dbReference type="OrthoDB" id="19657at2759"/>
<dbReference type="EMBL" id="LSSK01000011">
    <property type="protein sequence ID" value="OMH86176.1"/>
    <property type="molecule type" value="Genomic_DNA"/>
</dbReference>
<dbReference type="AlphaFoldDB" id="A0A1R1PYZ2"/>
<sequence length="99" mass="10690">MAKDTLELIEGVGWSGEPINIVGTSMGGMIAMELSLLAPPDTIRTLTLSSTTSGRTLFGRECVAANIKCLFLDKQLDKTKVILEVLHSNVKSIFFCVSD</sequence>
<accession>A0A1R1PYZ2</accession>
<evidence type="ECO:0000313" key="2">
    <source>
        <dbReference type="Proteomes" id="UP000188320"/>
    </source>
</evidence>
<protein>
    <recommendedName>
        <fullName evidence="3">AB hydrolase-1 domain-containing protein</fullName>
    </recommendedName>
</protein>
<organism evidence="1 2">
    <name type="scientific">Zancudomyces culisetae</name>
    <name type="common">Gut fungus</name>
    <name type="synonym">Smittium culisetae</name>
    <dbReference type="NCBI Taxonomy" id="1213189"/>
    <lineage>
        <taxon>Eukaryota</taxon>
        <taxon>Fungi</taxon>
        <taxon>Fungi incertae sedis</taxon>
        <taxon>Zoopagomycota</taxon>
        <taxon>Kickxellomycotina</taxon>
        <taxon>Harpellomycetes</taxon>
        <taxon>Harpellales</taxon>
        <taxon>Legeriomycetaceae</taxon>
        <taxon>Zancudomyces</taxon>
    </lineage>
</organism>
<gene>
    <name evidence="1" type="ORF">AX774_g248</name>
</gene>
<reference evidence="2" key="1">
    <citation type="submission" date="2017-01" db="EMBL/GenBank/DDBJ databases">
        <authorList>
            <person name="Wang Y."/>
            <person name="White M."/>
            <person name="Kvist S."/>
            <person name="Moncalvo J.-M."/>
        </authorList>
    </citation>
    <scope>NUCLEOTIDE SEQUENCE [LARGE SCALE GENOMIC DNA]</scope>
    <source>
        <strain evidence="2">COL-18-3</strain>
    </source>
</reference>
<keyword evidence="2" id="KW-1185">Reference proteome</keyword>
<dbReference type="Proteomes" id="UP000188320">
    <property type="component" value="Unassembled WGS sequence"/>
</dbReference>
<name>A0A1R1PYZ2_ZANCU</name>
<dbReference type="SUPFAM" id="SSF53474">
    <property type="entry name" value="alpha/beta-Hydrolases"/>
    <property type="match status" value="1"/>
</dbReference>